<organism evidence="2 3">
    <name type="scientific">Centaurea solstitialis</name>
    <name type="common">yellow star-thistle</name>
    <dbReference type="NCBI Taxonomy" id="347529"/>
    <lineage>
        <taxon>Eukaryota</taxon>
        <taxon>Viridiplantae</taxon>
        <taxon>Streptophyta</taxon>
        <taxon>Embryophyta</taxon>
        <taxon>Tracheophyta</taxon>
        <taxon>Spermatophyta</taxon>
        <taxon>Magnoliopsida</taxon>
        <taxon>eudicotyledons</taxon>
        <taxon>Gunneridae</taxon>
        <taxon>Pentapetalae</taxon>
        <taxon>asterids</taxon>
        <taxon>campanulids</taxon>
        <taxon>Asterales</taxon>
        <taxon>Asteraceae</taxon>
        <taxon>Carduoideae</taxon>
        <taxon>Cardueae</taxon>
        <taxon>Centaureinae</taxon>
        <taxon>Centaurea</taxon>
    </lineage>
</organism>
<comment type="caution">
    <text evidence="2">The sequence shown here is derived from an EMBL/GenBank/DDBJ whole genome shotgun (WGS) entry which is preliminary data.</text>
</comment>
<gene>
    <name evidence="2" type="ORF">OSB04_028530</name>
</gene>
<dbReference type="Proteomes" id="UP001172457">
    <property type="component" value="Chromosome 7"/>
</dbReference>
<keyword evidence="3" id="KW-1185">Reference proteome</keyword>
<sequence length="208" mass="24028">MYELTLTCDDVPKNFKEDIMKPEWLKAMTSEIESIGKSKTRKLVPLPKHAKPIGQKWLFKIKRNVDGSISRYKAQIVAKGYVQEYGIDFDEVFVPVDNTIIDCSCGREWMEDLPLRCEDGLLTRRIERRSVHPSDVAVLWNPFIRKVIVVVVPFPELKSLGHIIGFWVCQNTCQPKLVRFTNIRDARSIDNIHWQVKLFILNDEGGNG</sequence>
<reference evidence="2" key="1">
    <citation type="submission" date="2023-03" db="EMBL/GenBank/DDBJ databases">
        <title>Chromosome-scale reference genome and RAD-based genetic map of yellow starthistle (Centaurea solstitialis) reveal putative structural variation and QTLs associated with invader traits.</title>
        <authorList>
            <person name="Reatini B."/>
            <person name="Cang F.A."/>
            <person name="Jiang Q."/>
            <person name="Mckibben M.T.W."/>
            <person name="Barker M.S."/>
            <person name="Rieseberg L.H."/>
            <person name="Dlugosch K.M."/>
        </authorList>
    </citation>
    <scope>NUCLEOTIDE SEQUENCE</scope>
    <source>
        <strain evidence="2">CAN-66</strain>
        <tissue evidence="2">Leaf</tissue>
    </source>
</reference>
<dbReference type="Pfam" id="PF07727">
    <property type="entry name" value="RVT_2"/>
    <property type="match status" value="1"/>
</dbReference>
<evidence type="ECO:0000313" key="3">
    <source>
        <dbReference type="Proteomes" id="UP001172457"/>
    </source>
</evidence>
<evidence type="ECO:0000259" key="1">
    <source>
        <dbReference type="Pfam" id="PF07727"/>
    </source>
</evidence>
<evidence type="ECO:0000313" key="2">
    <source>
        <dbReference type="EMBL" id="KAJ9542024.1"/>
    </source>
</evidence>
<dbReference type="InterPro" id="IPR013103">
    <property type="entry name" value="RVT_2"/>
</dbReference>
<feature type="domain" description="Reverse transcriptase Ty1/copia-type" evidence="1">
    <location>
        <begin position="39"/>
        <end position="96"/>
    </location>
</feature>
<name>A0AA38SFR4_9ASTR</name>
<protein>
    <recommendedName>
        <fullName evidence="1">Reverse transcriptase Ty1/copia-type domain-containing protein</fullName>
    </recommendedName>
</protein>
<dbReference type="AlphaFoldDB" id="A0AA38SFR4"/>
<proteinExistence type="predicted"/>
<dbReference type="EMBL" id="JARYMX010000007">
    <property type="protein sequence ID" value="KAJ9542024.1"/>
    <property type="molecule type" value="Genomic_DNA"/>
</dbReference>
<accession>A0AA38SFR4</accession>